<proteinExistence type="predicted"/>
<dbReference type="Proteomes" id="UP000184330">
    <property type="component" value="Unassembled WGS sequence"/>
</dbReference>
<organism evidence="1 2">
    <name type="scientific">Phialocephala subalpina</name>
    <dbReference type="NCBI Taxonomy" id="576137"/>
    <lineage>
        <taxon>Eukaryota</taxon>
        <taxon>Fungi</taxon>
        <taxon>Dikarya</taxon>
        <taxon>Ascomycota</taxon>
        <taxon>Pezizomycotina</taxon>
        <taxon>Leotiomycetes</taxon>
        <taxon>Helotiales</taxon>
        <taxon>Mollisiaceae</taxon>
        <taxon>Phialocephala</taxon>
        <taxon>Phialocephala fortinii species complex</taxon>
    </lineage>
</organism>
<dbReference type="AlphaFoldDB" id="A0A1L7XIC5"/>
<evidence type="ECO:0000313" key="2">
    <source>
        <dbReference type="Proteomes" id="UP000184330"/>
    </source>
</evidence>
<protein>
    <recommendedName>
        <fullName evidence="3">F-box domain-containing protein</fullName>
    </recommendedName>
</protein>
<accession>A0A1L7XIC5</accession>
<evidence type="ECO:0000313" key="1">
    <source>
        <dbReference type="EMBL" id="CZR64768.1"/>
    </source>
</evidence>
<dbReference type="EMBL" id="FJOG01000028">
    <property type="protein sequence ID" value="CZR64768.1"/>
    <property type="molecule type" value="Genomic_DNA"/>
</dbReference>
<sequence>MTSQPSLSSIAPEVMECIVTLLDLPDISSLRLVARDVCEKASTDMFKSHFRRKRVKLTPEQLQRAISVTQQHRYGCLLEHLTLVGIPSFLSQDLQTTAYQQNIARLLRQALETICLNSARGCLPAICLIIDGAGKGDSLHLKNWDKRWSIWEAAAECFEMTMLAIGSSQLSIEVLDIFDSVKRCSLACDQVSPILAKINLADSLRNLKQLSMSLSFHERRRPEPEHMESTAFGTENVAAICRFLQLCPHLEDLKLHFYGTYSISCAGGLTHALRAELLFFNQVSESCQFPCLGRLSLNGIYTSEAALLSFLRQAQLRSLDMNEIHLQGTYRPIFDHLVEHMNQLEYVHLNDLFEANLINFNAPGKPHFPTLGRRGNGPNEITRIGTDARKPIDYQLKSGRPLGSPLIHNWIERRVSKYGPIVPYYPASAPLFIYE</sequence>
<name>A0A1L7XIC5_9HELO</name>
<dbReference type="SUPFAM" id="SSF52047">
    <property type="entry name" value="RNI-like"/>
    <property type="match status" value="1"/>
</dbReference>
<reference evidence="1 2" key="1">
    <citation type="submission" date="2016-03" db="EMBL/GenBank/DDBJ databases">
        <authorList>
            <person name="Ploux O."/>
        </authorList>
    </citation>
    <scope>NUCLEOTIDE SEQUENCE [LARGE SCALE GENOMIC DNA]</scope>
    <source>
        <strain evidence="1 2">UAMH 11012</strain>
    </source>
</reference>
<keyword evidence="2" id="KW-1185">Reference proteome</keyword>
<dbReference type="OrthoDB" id="3438345at2759"/>
<gene>
    <name evidence="1" type="ORF">PAC_14667</name>
</gene>
<evidence type="ECO:0008006" key="3">
    <source>
        <dbReference type="Google" id="ProtNLM"/>
    </source>
</evidence>